<evidence type="ECO:0000259" key="1">
    <source>
        <dbReference type="Pfam" id="PF03235"/>
    </source>
</evidence>
<evidence type="ECO:0000313" key="3">
    <source>
        <dbReference type="Proteomes" id="UP000031623"/>
    </source>
</evidence>
<dbReference type="STRING" id="40754.THII_3367"/>
<dbReference type="PANTHER" id="PTHR39639:SF1">
    <property type="entry name" value="DUF262 DOMAIN-CONTAINING PROTEIN"/>
    <property type="match status" value="1"/>
</dbReference>
<feature type="domain" description="GmrSD restriction endonucleases N-terminal" evidence="1">
    <location>
        <begin position="43"/>
        <end position="224"/>
    </location>
</feature>
<reference evidence="2 3" key="1">
    <citation type="journal article" date="2014" name="ISME J.">
        <title>Ecophysiology of Thioploca ingrica as revealed by the complete genome sequence supplemented with proteomic evidence.</title>
        <authorList>
            <person name="Kojima H."/>
            <person name="Ogura Y."/>
            <person name="Yamamoto N."/>
            <person name="Togashi T."/>
            <person name="Mori H."/>
            <person name="Watanabe T."/>
            <person name="Nemoto F."/>
            <person name="Kurokawa K."/>
            <person name="Hayashi T."/>
            <person name="Fukui M."/>
        </authorList>
    </citation>
    <scope>NUCLEOTIDE SEQUENCE [LARGE SCALE GENOMIC DNA]</scope>
</reference>
<accession>A0A090AJL4</accession>
<dbReference type="Proteomes" id="UP000031623">
    <property type="component" value="Chromosome"/>
</dbReference>
<keyword evidence="3" id="KW-1185">Reference proteome</keyword>
<evidence type="ECO:0000313" key="2">
    <source>
        <dbReference type="EMBL" id="BAP57664.1"/>
    </source>
</evidence>
<protein>
    <recommendedName>
        <fullName evidence="1">GmrSD restriction endonucleases N-terminal domain-containing protein</fullName>
    </recommendedName>
</protein>
<dbReference type="HOGENOM" id="CLU_038557_2_2_6"/>
<dbReference type="OrthoDB" id="8094406at2"/>
<dbReference type="EMBL" id="AP014633">
    <property type="protein sequence ID" value="BAP57664.1"/>
    <property type="molecule type" value="Genomic_DNA"/>
</dbReference>
<dbReference type="Pfam" id="PF03235">
    <property type="entry name" value="GmrSD_N"/>
    <property type="match status" value="1"/>
</dbReference>
<dbReference type="KEGG" id="tig:THII_3367"/>
<proteinExistence type="predicted"/>
<dbReference type="InterPro" id="IPR004919">
    <property type="entry name" value="GmrSD_N"/>
</dbReference>
<gene>
    <name evidence="2" type="ORF">THII_3367</name>
</gene>
<sequence>MITLDNINTSNNWFEDDDDDDNSDDFQIDEYDLTSTPNDFNVKTIFDYLEAGVIKIPLFQRNYVWDLIQASKLIESLILGLPIPQIFLYEKGRNQLLVIDGQQRLLSIYYFIKQRFPKKDKRVELRQIFDQHGHLPEETLKNDDYFTEFKLKLPENLPDRRNKFNGLTYTTLGDYQFQFELRPIRNIFVKQNSPKDDNSSIYEIFNRLNSGGTNLNQPEIRVTLYHSEFYKMLYRINSLPEWRRLLGQPEPTLHMEDVEILLRSFAFLIESDKYTPPLKKFLNQFAKKCQSHTTEQNQYLEMLFKTFLAACEELPDDIFFRRKISIALFEAIFTVTCQSAFHKQQLPNIKLSQDKIKQLKNDNPFINTLRRGGTLSKTNVTERLQRATEIMQVP</sequence>
<dbReference type="PANTHER" id="PTHR39639">
    <property type="entry name" value="CHROMOSOME 16, WHOLE GENOME SHOTGUN SEQUENCE"/>
    <property type="match status" value="1"/>
</dbReference>
<name>A0A090AJL4_9GAMM</name>
<dbReference type="AlphaFoldDB" id="A0A090AJL4"/>
<organism evidence="2 3">
    <name type="scientific">Thioploca ingrica</name>
    <dbReference type="NCBI Taxonomy" id="40754"/>
    <lineage>
        <taxon>Bacteria</taxon>
        <taxon>Pseudomonadati</taxon>
        <taxon>Pseudomonadota</taxon>
        <taxon>Gammaproteobacteria</taxon>
        <taxon>Thiotrichales</taxon>
        <taxon>Thiotrichaceae</taxon>
        <taxon>Thioploca</taxon>
    </lineage>
</organism>